<organism evidence="1 2">
    <name type="scientific">Stylophora pistillata</name>
    <name type="common">Smooth cauliflower coral</name>
    <dbReference type="NCBI Taxonomy" id="50429"/>
    <lineage>
        <taxon>Eukaryota</taxon>
        <taxon>Metazoa</taxon>
        <taxon>Cnidaria</taxon>
        <taxon>Anthozoa</taxon>
        <taxon>Hexacorallia</taxon>
        <taxon>Scleractinia</taxon>
        <taxon>Astrocoeniina</taxon>
        <taxon>Pocilloporidae</taxon>
        <taxon>Stylophora</taxon>
    </lineage>
</organism>
<proteinExistence type="predicted"/>
<sequence length="302" mass="35106">MCGKAAETQAHVRTGCGVLAQSKYLTQHDAALKVIFYKLLKDLDSLTTVPPWYSQYMPKPLYKNNRGKALWDIPLYAEHAKVRNNRIDCMVTDKEKKKVVFLEMSCPWRDSKDVCQLRWDDQEVEDECFSWMNEWKTAPTHTIAQLQELYQQLLPMKVYHQKKTGTHTGEDVKCRMCGKAAETQAHVREGCGVLAQSKYLTQHNAALKVIFNKLLKDLDSLTTVPPWYSQYMPKPLYENNRGKALWDIPLYAEHAKVRNNRIDCMVIDKEKKKVVFLEMSCPWVSNRDQMCREEEQVRPAAV</sequence>
<evidence type="ECO:0000313" key="2">
    <source>
        <dbReference type="Proteomes" id="UP000225706"/>
    </source>
</evidence>
<reference evidence="2" key="1">
    <citation type="journal article" date="2017" name="bioRxiv">
        <title>Comparative analysis of the genomes of Stylophora pistillata and Acropora digitifera provides evidence for extensive differences between species of corals.</title>
        <authorList>
            <person name="Voolstra C.R."/>
            <person name="Li Y."/>
            <person name="Liew Y.J."/>
            <person name="Baumgarten S."/>
            <person name="Zoccola D."/>
            <person name="Flot J.-F."/>
            <person name="Tambutte S."/>
            <person name="Allemand D."/>
            <person name="Aranda M."/>
        </authorList>
    </citation>
    <scope>NUCLEOTIDE SEQUENCE [LARGE SCALE GENOMIC DNA]</scope>
</reference>
<comment type="caution">
    <text evidence="1">The sequence shown here is derived from an EMBL/GenBank/DDBJ whole genome shotgun (WGS) entry which is preliminary data.</text>
</comment>
<evidence type="ECO:0000313" key="1">
    <source>
        <dbReference type="EMBL" id="PFX12995.1"/>
    </source>
</evidence>
<dbReference type="OrthoDB" id="5962499at2759"/>
<protein>
    <submittedName>
        <fullName evidence="1">Uncharacterized protein</fullName>
    </submittedName>
</protein>
<accession>A0A2B4R9N7</accession>
<keyword evidence="2" id="KW-1185">Reference proteome</keyword>
<dbReference type="PANTHER" id="PTHR35450">
    <property type="entry name" value="REVERSE TRANSCRIPTASE DOMAIN-CONTAINING PROTEIN"/>
    <property type="match status" value="1"/>
</dbReference>
<dbReference type="PANTHER" id="PTHR35450:SF2">
    <property type="entry name" value="REVERSE TRANSCRIPTASE DOMAIN-CONTAINING PROTEIN"/>
    <property type="match status" value="1"/>
</dbReference>
<dbReference type="EMBL" id="LSMT01001103">
    <property type="protein sequence ID" value="PFX12995.1"/>
    <property type="molecule type" value="Genomic_DNA"/>
</dbReference>
<gene>
    <name evidence="1" type="ORF">AWC38_SpisGene22964</name>
</gene>
<dbReference type="AlphaFoldDB" id="A0A2B4R9N7"/>
<dbReference type="Proteomes" id="UP000225706">
    <property type="component" value="Unassembled WGS sequence"/>
</dbReference>
<name>A0A2B4R9N7_STYPI</name>